<evidence type="ECO:0000259" key="9">
    <source>
        <dbReference type="Pfam" id="PF00889"/>
    </source>
</evidence>
<evidence type="ECO:0000256" key="7">
    <source>
        <dbReference type="ARBA" id="ARBA00023128"/>
    </source>
</evidence>
<sequence length="430" mass="47168">MAALVFAGDVEVGLESVFPQELELFADAFPVQTRYRLCGHELSITQYHGARLGVAAPVWEAALALCEYFEAKKVNFQDKKVIELGAGTGVVGILASLLGGHVTITDLPVALKQIEENVHRNLPAQCIARTKQWHLPRFLHLGIPALAAKEALMKLRKKTGYSFVNCKKALEKYVDNIEEAEVWLHEQAKKEGWSKALKLQGRKTKEGLIGLLQEGSSAVMVEVNCETDFVAQNVKFQQLVQQVAIGTMIHHKEIIDQSNTYAKRFLNSDELSQLRTGPEGSLLTDQLALAIGKLGENMVVKRAACISVPENFFIGSYVHGSPSESSSWLSNMLFGKYGAMVICSSSEEDPKSDITELSRKLAQHVVGMAPLSVGSAEDEPGDESETKMLAQPYVMEPTISLGQFLQPTGISVLDFVRFECGEDPELSESS</sequence>
<evidence type="ECO:0000256" key="3">
    <source>
        <dbReference type="ARBA" id="ARBA00022603"/>
    </source>
</evidence>
<dbReference type="GO" id="GO:0008168">
    <property type="term" value="F:methyltransferase activity"/>
    <property type="evidence" value="ECO:0007669"/>
    <property type="project" value="UniProtKB-KW"/>
</dbReference>
<keyword evidence="7 8" id="KW-0496">Mitochondrion</keyword>
<dbReference type="OrthoDB" id="277235at2759"/>
<dbReference type="SUPFAM" id="SSF53335">
    <property type="entry name" value="S-adenosyl-L-methionine-dependent methyltransferases"/>
    <property type="match status" value="1"/>
</dbReference>
<evidence type="ECO:0000256" key="8">
    <source>
        <dbReference type="HAMAP-Rule" id="MF_03135"/>
    </source>
</evidence>
<dbReference type="InterPro" id="IPR009060">
    <property type="entry name" value="UBA-like_sf"/>
</dbReference>
<protein>
    <recommendedName>
        <fullName evidence="8">Elongation factor Ts, mitochondrial</fullName>
        <shortName evidence="8">EF-Ts</shortName>
        <shortName evidence="8">EF-TsMt</shortName>
    </recommendedName>
</protein>
<evidence type="ECO:0000256" key="6">
    <source>
        <dbReference type="ARBA" id="ARBA00022917"/>
    </source>
</evidence>
<dbReference type="InterPro" id="IPR001816">
    <property type="entry name" value="Transl_elong_EFTs/EF1B"/>
</dbReference>
<evidence type="ECO:0000256" key="5">
    <source>
        <dbReference type="ARBA" id="ARBA00022768"/>
    </source>
</evidence>
<dbReference type="FunFam" id="3.30.479.20:FF:000008">
    <property type="entry name" value="Elongation factor Ts, mitochondrial"/>
    <property type="match status" value="1"/>
</dbReference>
<dbReference type="GeneID" id="106544658"/>
<keyword evidence="3" id="KW-0489">Methyltransferase</keyword>
<keyword evidence="4" id="KW-0949">S-adenosyl-L-methionine</keyword>
<comment type="subcellular location">
    <subcellularLocation>
        <location evidence="1 8">Mitochondrion</location>
    </subcellularLocation>
</comment>
<dbReference type="Proteomes" id="UP000504617">
    <property type="component" value="Unplaced"/>
</dbReference>
<proteinExistence type="inferred from homology"/>
<gene>
    <name evidence="11" type="primary">LOC106544658</name>
    <name evidence="8" type="synonym">TSFM</name>
</gene>
<dbReference type="Gene3D" id="1.10.8.10">
    <property type="entry name" value="DNA helicase RuvA subunit, C-terminal domain"/>
    <property type="match status" value="1"/>
</dbReference>
<dbReference type="CDD" id="cd14275">
    <property type="entry name" value="UBA_EF-Ts"/>
    <property type="match status" value="1"/>
</dbReference>
<dbReference type="SUPFAM" id="SSF54713">
    <property type="entry name" value="Elongation factor Ts (EF-Ts), dimerisation domain"/>
    <property type="match status" value="2"/>
</dbReference>
<dbReference type="GO" id="GO:0070125">
    <property type="term" value="P:mitochondrial translational elongation"/>
    <property type="evidence" value="ECO:0007669"/>
    <property type="project" value="TreeGrafter"/>
</dbReference>
<keyword evidence="6 8" id="KW-0648">Protein biosynthesis</keyword>
<dbReference type="InterPro" id="IPR018101">
    <property type="entry name" value="Transl_elong_Ts_CS"/>
</dbReference>
<dbReference type="PANTHER" id="PTHR11741">
    <property type="entry name" value="ELONGATION FACTOR TS"/>
    <property type="match status" value="1"/>
</dbReference>
<evidence type="ECO:0000256" key="1">
    <source>
        <dbReference type="ARBA" id="ARBA00004173"/>
    </source>
</evidence>
<dbReference type="SUPFAM" id="SSF46934">
    <property type="entry name" value="UBA-like"/>
    <property type="match status" value="1"/>
</dbReference>
<dbReference type="PROSITE" id="PS01127">
    <property type="entry name" value="EF_TS_2"/>
    <property type="match status" value="1"/>
</dbReference>
<dbReference type="InterPro" id="IPR036402">
    <property type="entry name" value="EF-Ts_dimer_sf"/>
</dbReference>
<dbReference type="InterPro" id="IPR014039">
    <property type="entry name" value="Transl_elong_EFTs/EF1B_dimer"/>
</dbReference>
<dbReference type="HAMAP" id="MF_00050">
    <property type="entry name" value="EF_Ts"/>
    <property type="match status" value="1"/>
</dbReference>
<dbReference type="InterPro" id="IPR019410">
    <property type="entry name" value="Methyltransf_16"/>
</dbReference>
<dbReference type="Gene3D" id="3.40.50.150">
    <property type="entry name" value="Vaccinia Virus protein VP39"/>
    <property type="match status" value="1"/>
</dbReference>
<dbReference type="InterPro" id="IPR029063">
    <property type="entry name" value="SAM-dependent_MTases_sf"/>
</dbReference>
<keyword evidence="10" id="KW-1185">Reference proteome</keyword>
<reference evidence="11" key="1">
    <citation type="submission" date="2025-08" db="UniProtKB">
        <authorList>
            <consortium name="RefSeq"/>
        </authorList>
    </citation>
    <scope>IDENTIFICATION</scope>
    <source>
        <tissue evidence="11">Skeletal muscle</tissue>
    </source>
</reference>
<evidence type="ECO:0000256" key="4">
    <source>
        <dbReference type="ARBA" id="ARBA00022691"/>
    </source>
</evidence>
<dbReference type="GO" id="GO:0003746">
    <property type="term" value="F:translation elongation factor activity"/>
    <property type="evidence" value="ECO:0007669"/>
    <property type="project" value="UniProtKB-UniRule"/>
</dbReference>
<comment type="function">
    <text evidence="8">Associates with the EF-Tu.GDP complex and induces the exchange of GDP to GTP. It remains bound to the aminoacyl-tRNA.EF-Tu.GTP complex up to the GTP hydrolysis stage on the ribosome.</text>
</comment>
<dbReference type="GO" id="GO:0032259">
    <property type="term" value="P:methylation"/>
    <property type="evidence" value="ECO:0007669"/>
    <property type="project" value="UniProtKB-KW"/>
</dbReference>
<dbReference type="AlphaFoldDB" id="A0A6I9XQY2"/>
<dbReference type="GO" id="GO:0005739">
    <property type="term" value="C:mitochondrion"/>
    <property type="evidence" value="ECO:0007669"/>
    <property type="project" value="UniProtKB-SubCell"/>
</dbReference>
<dbReference type="CDD" id="cd02440">
    <property type="entry name" value="AdoMet_MTases"/>
    <property type="match status" value="1"/>
</dbReference>
<keyword evidence="5 8" id="KW-0251">Elongation factor</keyword>
<dbReference type="Pfam" id="PF00889">
    <property type="entry name" value="EF_TS"/>
    <property type="match status" value="1"/>
</dbReference>
<dbReference type="FunFam" id="1.10.8.10:FF:000031">
    <property type="entry name" value="Elongation factor Ts, mitochondrial"/>
    <property type="match status" value="1"/>
</dbReference>
<evidence type="ECO:0000313" key="11">
    <source>
        <dbReference type="RefSeq" id="XP_013916477.1"/>
    </source>
</evidence>
<dbReference type="PROSITE" id="PS01126">
    <property type="entry name" value="EF_TS_1"/>
    <property type="match status" value="1"/>
</dbReference>
<organism evidence="10 11">
    <name type="scientific">Thamnophis sirtalis</name>
    <dbReference type="NCBI Taxonomy" id="35019"/>
    <lineage>
        <taxon>Eukaryota</taxon>
        <taxon>Metazoa</taxon>
        <taxon>Chordata</taxon>
        <taxon>Craniata</taxon>
        <taxon>Vertebrata</taxon>
        <taxon>Euteleostomi</taxon>
        <taxon>Lepidosauria</taxon>
        <taxon>Squamata</taxon>
        <taxon>Bifurcata</taxon>
        <taxon>Unidentata</taxon>
        <taxon>Episquamata</taxon>
        <taxon>Toxicofera</taxon>
        <taxon>Serpentes</taxon>
        <taxon>Colubroidea</taxon>
        <taxon>Colubridae</taxon>
        <taxon>Natricinae</taxon>
        <taxon>Thamnophis</taxon>
    </lineage>
</organism>
<dbReference type="Pfam" id="PF10294">
    <property type="entry name" value="Methyltransf_16"/>
    <property type="match status" value="1"/>
</dbReference>
<dbReference type="PANTHER" id="PTHR11741:SF0">
    <property type="entry name" value="ELONGATION FACTOR TS, MITOCHONDRIAL"/>
    <property type="match status" value="1"/>
</dbReference>
<dbReference type="Pfam" id="PF25025">
    <property type="entry name" value="EF-Ts_N"/>
    <property type="match status" value="1"/>
</dbReference>
<dbReference type="GO" id="GO:0070013">
    <property type="term" value="C:intracellular organelle lumen"/>
    <property type="evidence" value="ECO:0007669"/>
    <property type="project" value="UniProtKB-ARBA"/>
</dbReference>
<name>A0A6I9XQY2_9SAUR</name>
<dbReference type="RefSeq" id="XP_013916477.1">
    <property type="nucleotide sequence ID" value="XM_014061002.1"/>
</dbReference>
<comment type="similarity">
    <text evidence="2 8">Belongs to the EF-Ts family.</text>
</comment>
<dbReference type="FunFam" id="3.30.479.20:FF:000007">
    <property type="entry name" value="Elongation factor Ts, mitochondrial"/>
    <property type="match status" value="1"/>
</dbReference>
<dbReference type="KEGG" id="tsr:106544658"/>
<evidence type="ECO:0000256" key="2">
    <source>
        <dbReference type="ARBA" id="ARBA00005532"/>
    </source>
</evidence>
<accession>A0A6I9XQY2</accession>
<dbReference type="Gene3D" id="3.30.479.20">
    <property type="entry name" value="Elongation factor Ts, dimerisation domain"/>
    <property type="match status" value="2"/>
</dbReference>
<keyword evidence="3" id="KW-0808">Transferase</keyword>
<feature type="domain" description="Translation elongation factor EFTs/EF1B dimerisation" evidence="9">
    <location>
        <begin position="218"/>
        <end position="375"/>
    </location>
</feature>
<evidence type="ECO:0000313" key="10">
    <source>
        <dbReference type="Proteomes" id="UP000504617"/>
    </source>
</evidence>